<keyword evidence="2" id="KW-0805">Transcription regulation</keyword>
<dbReference type="Pfam" id="PF02742">
    <property type="entry name" value="Fe_dep_repr_C"/>
    <property type="match status" value="1"/>
</dbReference>
<dbReference type="Gene3D" id="1.10.10.10">
    <property type="entry name" value="Winged helix-like DNA-binding domain superfamily/Winged helix DNA-binding domain"/>
    <property type="match status" value="1"/>
</dbReference>
<evidence type="ECO:0000313" key="7">
    <source>
        <dbReference type="Proteomes" id="UP000005178"/>
    </source>
</evidence>
<dbReference type="InterPro" id="IPR050536">
    <property type="entry name" value="DtxR_MntR_Metal-Reg"/>
</dbReference>
<feature type="domain" description="HTH dtxR-type" evidence="5">
    <location>
        <begin position="1"/>
        <end position="64"/>
    </location>
</feature>
<dbReference type="SUPFAM" id="SSF47979">
    <property type="entry name" value="Iron-dependent repressor protein, dimerization domain"/>
    <property type="match status" value="1"/>
</dbReference>
<proteinExistence type="inferred from homology"/>
<comment type="caution">
    <text evidence="6">The sequence shown here is derived from an EMBL/GenBank/DDBJ whole genome shotgun (WGS) entry which is preliminary data.</text>
</comment>
<keyword evidence="3" id="KW-0238">DNA-binding</keyword>
<reference evidence="6" key="1">
    <citation type="submission" date="2008-01" db="EMBL/GenBank/DDBJ databases">
        <authorList>
            <person name="Fulton L."/>
            <person name="Clifton S."/>
            <person name="Fulton B."/>
            <person name="Xu J."/>
            <person name="Minx P."/>
            <person name="Pepin K.H."/>
            <person name="Johnson M."/>
            <person name="Thiruvilangam P."/>
            <person name="Bhonagiri V."/>
            <person name="Nash W.E."/>
            <person name="Mardis E.R."/>
            <person name="Wilson R.K."/>
        </authorList>
    </citation>
    <scope>NUCLEOTIDE SEQUENCE [LARGE SCALE GENOMIC DNA]</scope>
    <source>
        <strain evidence="6">DSM 17244</strain>
    </source>
</reference>
<evidence type="ECO:0000259" key="5">
    <source>
        <dbReference type="PROSITE" id="PS50944"/>
    </source>
</evidence>
<organism evidence="6 7">
    <name type="scientific">Anaerofustis stercorihominis DSM 17244</name>
    <dbReference type="NCBI Taxonomy" id="445971"/>
    <lineage>
        <taxon>Bacteria</taxon>
        <taxon>Bacillati</taxon>
        <taxon>Bacillota</taxon>
        <taxon>Clostridia</taxon>
        <taxon>Eubacteriales</taxon>
        <taxon>Eubacteriaceae</taxon>
        <taxon>Anaerofustis</taxon>
    </lineage>
</organism>
<reference evidence="6" key="2">
    <citation type="submission" date="2013-08" db="EMBL/GenBank/DDBJ databases">
        <title>Draft genome sequence of Anaerofustis stercorihominis (DSM 17244).</title>
        <authorList>
            <person name="Sudarsanam P."/>
            <person name="Ley R."/>
            <person name="Guruge J."/>
            <person name="Turnbaugh P.J."/>
            <person name="Mahowald M."/>
            <person name="Liep D."/>
            <person name="Gordon J."/>
        </authorList>
    </citation>
    <scope>NUCLEOTIDE SEQUENCE</scope>
    <source>
        <strain evidence="6">DSM 17244</strain>
    </source>
</reference>
<evidence type="ECO:0000256" key="1">
    <source>
        <dbReference type="ARBA" id="ARBA00007871"/>
    </source>
</evidence>
<dbReference type="Proteomes" id="UP000005178">
    <property type="component" value="Unassembled WGS sequence"/>
</dbReference>
<dbReference type="PROSITE" id="PS50944">
    <property type="entry name" value="HTH_DTXR"/>
    <property type="match status" value="1"/>
</dbReference>
<dbReference type="SUPFAM" id="SSF46785">
    <property type="entry name" value="Winged helix' DNA-binding domain"/>
    <property type="match status" value="1"/>
</dbReference>
<dbReference type="InterPro" id="IPR001367">
    <property type="entry name" value="Fe_dep_repressor"/>
</dbReference>
<dbReference type="GO" id="GO:0046983">
    <property type="term" value="F:protein dimerization activity"/>
    <property type="evidence" value="ECO:0007669"/>
    <property type="project" value="InterPro"/>
</dbReference>
<dbReference type="InterPro" id="IPR036388">
    <property type="entry name" value="WH-like_DNA-bd_sf"/>
</dbReference>
<dbReference type="InterPro" id="IPR036390">
    <property type="entry name" value="WH_DNA-bd_sf"/>
</dbReference>
<dbReference type="InterPro" id="IPR022687">
    <property type="entry name" value="HTH_DTXR"/>
</dbReference>
<dbReference type="eggNOG" id="COG1321">
    <property type="taxonomic scope" value="Bacteria"/>
</dbReference>
<dbReference type="AlphaFoldDB" id="B1C7B7"/>
<evidence type="ECO:0000256" key="2">
    <source>
        <dbReference type="ARBA" id="ARBA00023015"/>
    </source>
</evidence>
<dbReference type="SMART" id="SM00529">
    <property type="entry name" value="HTH_DTXR"/>
    <property type="match status" value="1"/>
</dbReference>
<keyword evidence="4" id="KW-0804">Transcription</keyword>
<accession>B1C7B7</accession>
<protein>
    <submittedName>
        <fullName evidence="6">Iron dependent repressor DNA binding domain protein</fullName>
    </submittedName>
</protein>
<dbReference type="OrthoDB" id="9794394at2"/>
<dbReference type="RefSeq" id="WP_007049068.1">
    <property type="nucleotide sequence ID" value="NZ_DS560015.1"/>
</dbReference>
<dbReference type="Gene3D" id="1.10.60.10">
    <property type="entry name" value="Iron dependent repressor, metal binding and dimerisation domain"/>
    <property type="match status" value="1"/>
</dbReference>
<sequence length="124" mass="14043">MKTKESQENYLETILILQKRKGNVRSIDIANELDFSRPSVSRAIKLIKEKGYITVDESGLIKLTEEGKEVAGAVYEKHVTLGKFLITLGVEEKIAMEDACRMEHVISTDSFEKIKAHAKKCMEK</sequence>
<dbReference type="PANTHER" id="PTHR33238:SF7">
    <property type="entry name" value="IRON-DEPENDENT TRANSCRIPTIONAL REGULATOR"/>
    <property type="match status" value="1"/>
</dbReference>
<comment type="similarity">
    <text evidence="1">Belongs to the DtxR/MntR family.</text>
</comment>
<dbReference type="InterPro" id="IPR036421">
    <property type="entry name" value="Fe_dep_repressor_sf"/>
</dbReference>
<dbReference type="HOGENOM" id="CLU_069532_3_1_9"/>
<dbReference type="InterPro" id="IPR022689">
    <property type="entry name" value="Iron_dep_repressor"/>
</dbReference>
<evidence type="ECO:0000313" key="6">
    <source>
        <dbReference type="EMBL" id="EDS72904.1"/>
    </source>
</evidence>
<evidence type="ECO:0000256" key="3">
    <source>
        <dbReference type="ARBA" id="ARBA00023125"/>
    </source>
</evidence>
<gene>
    <name evidence="6" type="ORF">ANASTE_00619</name>
</gene>
<keyword evidence="7" id="KW-1185">Reference proteome</keyword>
<name>B1C7B7_9FIRM</name>
<dbReference type="PANTHER" id="PTHR33238">
    <property type="entry name" value="IRON (METAL) DEPENDENT REPRESSOR, DTXR FAMILY"/>
    <property type="match status" value="1"/>
</dbReference>
<dbReference type="GO" id="GO:0003677">
    <property type="term" value="F:DNA binding"/>
    <property type="evidence" value="ECO:0007669"/>
    <property type="project" value="UniProtKB-KW"/>
</dbReference>
<evidence type="ECO:0000256" key="4">
    <source>
        <dbReference type="ARBA" id="ARBA00023163"/>
    </source>
</evidence>
<dbReference type="GeneID" id="97999543"/>
<dbReference type="STRING" id="445971.ANASTE_00619"/>
<dbReference type="GO" id="GO:0046914">
    <property type="term" value="F:transition metal ion binding"/>
    <property type="evidence" value="ECO:0007669"/>
    <property type="project" value="InterPro"/>
</dbReference>
<dbReference type="GO" id="GO:0003700">
    <property type="term" value="F:DNA-binding transcription factor activity"/>
    <property type="evidence" value="ECO:0007669"/>
    <property type="project" value="InterPro"/>
</dbReference>
<dbReference type="EMBL" id="ABIL02000005">
    <property type="protein sequence ID" value="EDS72904.1"/>
    <property type="molecule type" value="Genomic_DNA"/>
</dbReference>
<dbReference type="Pfam" id="PF01325">
    <property type="entry name" value="Fe_dep_repress"/>
    <property type="match status" value="1"/>
</dbReference>